<protein>
    <submittedName>
        <fullName evidence="1">Uncharacterized protein</fullName>
    </submittedName>
</protein>
<dbReference type="AlphaFoldDB" id="A0A378JPB9"/>
<evidence type="ECO:0000313" key="1">
    <source>
        <dbReference type="EMBL" id="STX55633.1"/>
    </source>
</evidence>
<evidence type="ECO:0000313" key="2">
    <source>
        <dbReference type="Proteomes" id="UP000254968"/>
    </source>
</evidence>
<dbReference type="Gene3D" id="3.40.1410.10">
    <property type="entry name" value="Chorismate lyase-like"/>
    <property type="match status" value="1"/>
</dbReference>
<organism evidence="1 2">
    <name type="scientific">Legionella beliardensis</name>
    <dbReference type="NCBI Taxonomy" id="91822"/>
    <lineage>
        <taxon>Bacteria</taxon>
        <taxon>Pseudomonadati</taxon>
        <taxon>Pseudomonadota</taxon>
        <taxon>Gammaproteobacteria</taxon>
        <taxon>Legionellales</taxon>
        <taxon>Legionellaceae</taxon>
        <taxon>Legionella</taxon>
    </lineage>
</organism>
<sequence>MPHASSDIAPQSHSIEKMMSFTNIPKMATSRVTQSSLPSPYNYLLTQPLMTKGLEKYYQRTPIIQTIYAKKNKHDNTYYRAIIMLVDSNKTRNNPELAQKKKEAAVIELAFIRMNFNELPKKVIADVLNTNIPFGKLLLNNHIKTFSTDRSYFSIKCNEAFSSLMRCKLNSQLYGRTNSLIRMDNNRLIAHVVEILP</sequence>
<accession>A0A378JPB9</accession>
<dbReference type="EMBL" id="UGNV01000004">
    <property type="protein sequence ID" value="STX55633.1"/>
    <property type="molecule type" value="Genomic_DNA"/>
</dbReference>
<proteinExistence type="predicted"/>
<dbReference type="Proteomes" id="UP000254968">
    <property type="component" value="Unassembled WGS sequence"/>
</dbReference>
<dbReference type="SUPFAM" id="SSF64288">
    <property type="entry name" value="Chorismate lyase-like"/>
    <property type="match status" value="1"/>
</dbReference>
<gene>
    <name evidence="1" type="ORF">NCTC13315_03004</name>
</gene>
<reference evidence="1 2" key="1">
    <citation type="submission" date="2018-06" db="EMBL/GenBank/DDBJ databases">
        <authorList>
            <consortium name="Pathogen Informatics"/>
            <person name="Doyle S."/>
        </authorList>
    </citation>
    <scope>NUCLEOTIDE SEQUENCE [LARGE SCALE GENOMIC DNA]</scope>
    <source>
        <strain evidence="1 2">NCTC13315</strain>
    </source>
</reference>
<name>A0A378JPB9_9GAMM</name>
<dbReference type="InterPro" id="IPR028978">
    <property type="entry name" value="Chorismate_lyase_/UTRA_dom_sf"/>
</dbReference>
<keyword evidence="2" id="KW-1185">Reference proteome</keyword>